<evidence type="ECO:0000313" key="2">
    <source>
        <dbReference type="EMBL" id="ALE18218.1"/>
    </source>
</evidence>
<protein>
    <submittedName>
        <fullName evidence="2">5.4-kDa protein</fullName>
    </submittedName>
</protein>
<name>A0A0M4MJV3_9CLOS</name>
<feature type="transmembrane region" description="Helical" evidence="1">
    <location>
        <begin position="6"/>
        <end position="27"/>
    </location>
</feature>
<dbReference type="KEGG" id="vg:37619173"/>
<evidence type="ECO:0000256" key="1">
    <source>
        <dbReference type="SAM" id="Phobius"/>
    </source>
</evidence>
<keyword evidence="1" id="KW-1133">Transmembrane helix</keyword>
<dbReference type="EMBL" id="KR002687">
    <property type="protein sequence ID" value="ALE18218.1"/>
    <property type="molecule type" value="Genomic_RNA"/>
</dbReference>
<dbReference type="RefSeq" id="YP_009507965.1">
    <property type="nucleotide sequence ID" value="NC_038789.1"/>
</dbReference>
<keyword evidence="3" id="KW-1185">Reference proteome</keyword>
<organism evidence="2 3">
    <name type="scientific">Tetterwort vein chlorosis virus</name>
    <dbReference type="NCBI Taxonomy" id="1712389"/>
    <lineage>
        <taxon>Viruses</taxon>
        <taxon>Riboviria</taxon>
        <taxon>Orthornavirae</taxon>
        <taxon>Kitrinoviricota</taxon>
        <taxon>Alsuviricetes</taxon>
        <taxon>Martellivirales</taxon>
        <taxon>Closteroviridae</taxon>
        <taxon>Crinivirus</taxon>
        <taxon>Crinivirus chelidonii</taxon>
    </lineage>
</organism>
<accession>A0A0M4MJV3</accession>
<keyword evidence="1" id="KW-0812">Transmembrane</keyword>
<dbReference type="GeneID" id="37619173"/>
<proteinExistence type="predicted"/>
<dbReference type="Proteomes" id="UP000234780">
    <property type="component" value="Genome"/>
</dbReference>
<reference evidence="2 3" key="1">
    <citation type="submission" date="2015-03" db="EMBL/GenBank/DDBJ databases">
        <title>Nucleotide sequence and genome organization of Tetterwort vein chlorosis virus, a new member of the genus Crinivirus.</title>
        <authorList>
            <person name="Zhao F."/>
            <person name="Yoo R.H."/>
            <person name="Lim S."/>
            <person name="Igori D."/>
            <person name="Lee S.H."/>
            <person name="Moon J.S."/>
        </authorList>
    </citation>
    <scope>NUCLEOTIDE SEQUENCE [LARGE SCALE GENOMIC DNA]</scope>
    <source>
        <strain evidence="2">Yesan</strain>
    </source>
</reference>
<sequence length="44" mass="5364">MFLSFCSFYIFYWLLSILKNFFLYSSLSRFSLLVRLISEWVGLL</sequence>
<keyword evidence="1" id="KW-0472">Membrane</keyword>
<evidence type="ECO:0000313" key="3">
    <source>
        <dbReference type="Proteomes" id="UP000234780"/>
    </source>
</evidence>